<proteinExistence type="predicted"/>
<organism evidence="1 2">
    <name type="scientific">Porites lobata</name>
    <dbReference type="NCBI Taxonomy" id="104759"/>
    <lineage>
        <taxon>Eukaryota</taxon>
        <taxon>Metazoa</taxon>
        <taxon>Cnidaria</taxon>
        <taxon>Anthozoa</taxon>
        <taxon>Hexacorallia</taxon>
        <taxon>Scleractinia</taxon>
        <taxon>Fungiina</taxon>
        <taxon>Poritidae</taxon>
        <taxon>Porites</taxon>
    </lineage>
</organism>
<comment type="caution">
    <text evidence="1">The sequence shown here is derived from an EMBL/GenBank/DDBJ whole genome shotgun (WGS) entry which is preliminary data.</text>
</comment>
<evidence type="ECO:0000313" key="1">
    <source>
        <dbReference type="EMBL" id="CAH3032674.1"/>
    </source>
</evidence>
<evidence type="ECO:0000313" key="2">
    <source>
        <dbReference type="Proteomes" id="UP001159405"/>
    </source>
</evidence>
<accession>A0ABN8MP02</accession>
<sequence length="211" mass="23956">MVRWLLYADDLALFCKSIAEVKTIMNILNGTCSRFGLTNSFPKRKTQVFNNDELANLPSLFSSGDNMVENVSESIYLGQTFRNKTQGIFPWRIQGRGPGGPGPLLLLDQTEASEGPKKLLTDQKVNMTIRAKLMCAIPSFIWNASLLETCWMKLLRQMVIGGWSRLPTPEDAEDTEFRLRCTKTDILHITNKQSQKCDLEPIFKMLVMFDV</sequence>
<reference evidence="1 2" key="1">
    <citation type="submission" date="2022-05" db="EMBL/GenBank/DDBJ databases">
        <authorList>
            <consortium name="Genoscope - CEA"/>
            <person name="William W."/>
        </authorList>
    </citation>
    <scope>NUCLEOTIDE SEQUENCE [LARGE SCALE GENOMIC DNA]</scope>
</reference>
<keyword evidence="2" id="KW-1185">Reference proteome</keyword>
<dbReference type="Proteomes" id="UP001159405">
    <property type="component" value="Unassembled WGS sequence"/>
</dbReference>
<protein>
    <recommendedName>
        <fullName evidence="3">Reverse transcriptase domain-containing protein</fullName>
    </recommendedName>
</protein>
<dbReference type="EMBL" id="CALNXK010000001">
    <property type="protein sequence ID" value="CAH3032674.1"/>
    <property type="molecule type" value="Genomic_DNA"/>
</dbReference>
<gene>
    <name evidence="1" type="ORF">PLOB_00000182</name>
</gene>
<name>A0ABN8MP02_9CNID</name>
<evidence type="ECO:0008006" key="3">
    <source>
        <dbReference type="Google" id="ProtNLM"/>
    </source>
</evidence>